<gene>
    <name evidence="2" type="ORF">G0P99_04935</name>
</gene>
<reference evidence="2" key="1">
    <citation type="submission" date="2020-02" db="EMBL/GenBank/DDBJ databases">
        <title>Delineation of the pyrene-degrading pathway in Roseobacter clade bacteria by genomic analysis.</title>
        <authorList>
            <person name="Zhou H."/>
            <person name="Wang H."/>
        </authorList>
    </citation>
    <scope>NUCLEOTIDE SEQUENCE</scope>
    <source>
        <strain evidence="2">PrR005</strain>
    </source>
</reference>
<proteinExistence type="predicted"/>
<comment type="caution">
    <text evidence="2">The sequence shown here is derived from an EMBL/GenBank/DDBJ whole genome shotgun (WGS) entry which is preliminary data.</text>
</comment>
<dbReference type="InterPro" id="IPR045584">
    <property type="entry name" value="Pilin-like"/>
</dbReference>
<keyword evidence="1" id="KW-1133">Transmembrane helix</keyword>
<dbReference type="SUPFAM" id="SSF54523">
    <property type="entry name" value="Pili subunits"/>
    <property type="match status" value="1"/>
</dbReference>
<evidence type="ECO:0000313" key="2">
    <source>
        <dbReference type="EMBL" id="NDW44293.1"/>
    </source>
</evidence>
<evidence type="ECO:0000256" key="1">
    <source>
        <dbReference type="SAM" id="Phobius"/>
    </source>
</evidence>
<sequence length="152" mass="15891">MGHPVTPPPAAGDAGVTLIELMIVVAILASLATGVSLLASRGAGTAETDLAAFRQSYADNTALAVLERRRRGLALEPGGSRQMLIRASGWAEPGRLRAWKGPVSWLVEGPRPAPGAPDIQFLPDGRSSAFVISFGTRQCRSDGWTGLRCDAG</sequence>
<protein>
    <submittedName>
        <fullName evidence="2">Prepilin-type N-terminal cleavage/methylation domain-containing protein</fullName>
    </submittedName>
</protein>
<keyword evidence="1" id="KW-0472">Membrane</keyword>
<dbReference type="RefSeq" id="WP_164128278.1">
    <property type="nucleotide sequence ID" value="NZ_JAAGOX010000007.1"/>
</dbReference>
<dbReference type="InterPro" id="IPR012902">
    <property type="entry name" value="N_methyl_site"/>
</dbReference>
<name>A0A6B2NMT0_9RHOB</name>
<dbReference type="AlphaFoldDB" id="A0A6B2NMT0"/>
<dbReference type="PROSITE" id="PS00409">
    <property type="entry name" value="PROKAR_NTER_METHYL"/>
    <property type="match status" value="1"/>
</dbReference>
<organism evidence="2">
    <name type="scientific">Ruegeria sp. PrR005</name>
    <dbReference type="NCBI Taxonomy" id="2706882"/>
    <lineage>
        <taxon>Bacteria</taxon>
        <taxon>Pseudomonadati</taxon>
        <taxon>Pseudomonadota</taxon>
        <taxon>Alphaproteobacteria</taxon>
        <taxon>Rhodobacterales</taxon>
        <taxon>Roseobacteraceae</taxon>
        <taxon>Ruegeria</taxon>
    </lineage>
</organism>
<keyword evidence="1" id="KW-0812">Transmembrane</keyword>
<dbReference type="NCBIfam" id="TIGR02532">
    <property type="entry name" value="IV_pilin_GFxxxE"/>
    <property type="match status" value="1"/>
</dbReference>
<dbReference type="Pfam" id="PF07963">
    <property type="entry name" value="N_methyl"/>
    <property type="match status" value="1"/>
</dbReference>
<dbReference type="EMBL" id="JAAGOX010000007">
    <property type="protein sequence ID" value="NDW44293.1"/>
    <property type="molecule type" value="Genomic_DNA"/>
</dbReference>
<feature type="transmembrane region" description="Helical" evidence="1">
    <location>
        <begin position="16"/>
        <end position="39"/>
    </location>
</feature>
<accession>A0A6B2NMT0</accession>